<reference evidence="2 3" key="1">
    <citation type="submission" date="2020-07" db="EMBL/GenBank/DDBJ databases">
        <title>The complete genome of Paracoccus pantotrophus ACCC 10489.</title>
        <authorList>
            <person name="Si Y."/>
        </authorList>
    </citation>
    <scope>NUCLEOTIDE SEQUENCE [LARGE SCALE GENOMIC DNA]</scope>
    <source>
        <strain evidence="2 3">ACCC10489</strain>
    </source>
</reference>
<dbReference type="RefSeq" id="WP_024846229.1">
    <property type="nucleotide sequence ID" value="NZ_CP038206.1"/>
</dbReference>
<keyword evidence="1" id="KW-1133">Transmembrane helix</keyword>
<accession>A0A7H9BR20</accession>
<protein>
    <submittedName>
        <fullName evidence="2">Uncharacterized protein</fullName>
    </submittedName>
</protein>
<dbReference type="AlphaFoldDB" id="A0A7H9BR20"/>
<organism evidence="2 3">
    <name type="scientific">Paracoccus pantotrophus</name>
    <name type="common">Thiosphaera pantotropha</name>
    <dbReference type="NCBI Taxonomy" id="82367"/>
    <lineage>
        <taxon>Bacteria</taxon>
        <taxon>Pseudomonadati</taxon>
        <taxon>Pseudomonadota</taxon>
        <taxon>Alphaproteobacteria</taxon>
        <taxon>Rhodobacterales</taxon>
        <taxon>Paracoccaceae</taxon>
        <taxon>Paracoccus</taxon>
    </lineage>
</organism>
<keyword evidence="1" id="KW-0472">Membrane</keyword>
<evidence type="ECO:0000313" key="3">
    <source>
        <dbReference type="Proteomes" id="UP000509322"/>
    </source>
</evidence>
<name>A0A7H9BR20_PARPN</name>
<evidence type="ECO:0000256" key="1">
    <source>
        <dbReference type="SAM" id="Phobius"/>
    </source>
</evidence>
<proteinExistence type="predicted"/>
<dbReference type="EMBL" id="CP058689">
    <property type="protein sequence ID" value="QLH13178.1"/>
    <property type="molecule type" value="Genomic_DNA"/>
</dbReference>
<gene>
    <name evidence="2" type="ORF">HYQ43_02440</name>
</gene>
<evidence type="ECO:0000313" key="2">
    <source>
        <dbReference type="EMBL" id="QLH13178.1"/>
    </source>
</evidence>
<dbReference type="Proteomes" id="UP000509322">
    <property type="component" value="Chromosome 1"/>
</dbReference>
<keyword evidence="1" id="KW-0812">Transmembrane</keyword>
<feature type="transmembrane region" description="Helical" evidence="1">
    <location>
        <begin position="41"/>
        <end position="59"/>
    </location>
</feature>
<sequence length="60" mass="6736">MSQNKDPGIKSKKGAGRNDLDSLEIKPIRITTSRRQAVRNILLLILAYASGMGLLYWLLH</sequence>